<dbReference type="OrthoDB" id="1894403at2759"/>
<keyword evidence="2" id="KW-1185">Reference proteome</keyword>
<evidence type="ECO:0000256" key="1">
    <source>
        <dbReference type="SAM" id="MobiDB-lite"/>
    </source>
</evidence>
<dbReference type="KEGG" id="rsz:108839981"/>
<dbReference type="Proteomes" id="UP000504610">
    <property type="component" value="Chromosome 2"/>
</dbReference>
<feature type="region of interest" description="Disordered" evidence="1">
    <location>
        <begin position="1"/>
        <end position="34"/>
    </location>
</feature>
<accession>A0A6J0M8C0</accession>
<name>A0A6J0M8C0_RAPSA</name>
<dbReference type="PANTHER" id="PTHR35507">
    <property type="entry name" value="OS09G0488600 PROTEIN"/>
    <property type="match status" value="1"/>
</dbReference>
<protein>
    <submittedName>
        <fullName evidence="3">Uncharacterized protein LOC108839981</fullName>
    </submittedName>
</protein>
<dbReference type="GeneID" id="108839981"/>
<organism evidence="2 3">
    <name type="scientific">Raphanus sativus</name>
    <name type="common">Radish</name>
    <name type="synonym">Raphanus raphanistrum var. sativus</name>
    <dbReference type="NCBI Taxonomy" id="3726"/>
    <lineage>
        <taxon>Eukaryota</taxon>
        <taxon>Viridiplantae</taxon>
        <taxon>Streptophyta</taxon>
        <taxon>Embryophyta</taxon>
        <taxon>Tracheophyta</taxon>
        <taxon>Spermatophyta</taxon>
        <taxon>Magnoliopsida</taxon>
        <taxon>eudicotyledons</taxon>
        <taxon>Gunneridae</taxon>
        <taxon>Pentapetalae</taxon>
        <taxon>rosids</taxon>
        <taxon>malvids</taxon>
        <taxon>Brassicales</taxon>
        <taxon>Brassicaceae</taxon>
        <taxon>Brassiceae</taxon>
        <taxon>Raphanus</taxon>
    </lineage>
</organism>
<evidence type="ECO:0000313" key="3">
    <source>
        <dbReference type="RefSeq" id="XP_018468289.1"/>
    </source>
</evidence>
<dbReference type="RefSeq" id="XP_018468289.1">
    <property type="nucleotide sequence ID" value="XM_018612787.2"/>
</dbReference>
<feature type="region of interest" description="Disordered" evidence="1">
    <location>
        <begin position="350"/>
        <end position="464"/>
    </location>
</feature>
<reference evidence="3" key="2">
    <citation type="submission" date="2025-08" db="UniProtKB">
        <authorList>
            <consortium name="RefSeq"/>
        </authorList>
    </citation>
    <scope>IDENTIFICATION</scope>
    <source>
        <tissue evidence="3">Leaf</tissue>
    </source>
</reference>
<sequence>MLLCNLDHSSSDSDPMEATNSDPGSYPIPPASVHLSPFAPPPSARLHFITRRTQPLLSSRYSNSLQGLLDEATSARSVSGGGRLSRDETLAWELFTPYQRLMIVAVIGAAAAESKKNGVIRQLQKSVDLRDEVLTGMQQKLDDLCQQLSLVKDLPGDGSNVSSDHDHDDDDDLQSKFKEKFRSENLKFVDCGCWLCDQHHPSSPAIQDKAPTTELVVDAEQEERRMSYLSDWCSSVTSAAELHFDNLSLDQDMLSLRKECQEKDATIKDLTSFLQLTNKACSKRETELEEIVRRKKTIIKKLKRDVLVLEDKVTQLTRLQRSSYSAAASNTFEFPMRVDNLLYDMDFSTASSSSDSDAPANTPRRTSLEDAPVVSIKEEEPSALEQTHKSAPAKSMASLVKSVKPPSVVSPLTTTTRKPVAASSSSASSSRMRGASSAGDSKKHRRPVQVAPRASSSSSQKRWV</sequence>
<gene>
    <name evidence="3" type="primary">LOC108839981</name>
</gene>
<evidence type="ECO:0000313" key="2">
    <source>
        <dbReference type="Proteomes" id="UP000504610"/>
    </source>
</evidence>
<dbReference type="PANTHER" id="PTHR35507:SF1">
    <property type="entry name" value="TMF_TATA_BD DOMAIN-CONTAINING PROTEIN"/>
    <property type="match status" value="1"/>
</dbReference>
<feature type="compositionally biased region" description="Polar residues" evidence="1">
    <location>
        <begin position="454"/>
        <end position="464"/>
    </location>
</feature>
<proteinExistence type="predicted"/>
<reference evidence="2" key="1">
    <citation type="journal article" date="2019" name="Database">
        <title>The radish genome database (RadishGD): an integrated information resource for radish genomics.</title>
        <authorList>
            <person name="Yu H.J."/>
            <person name="Baek S."/>
            <person name="Lee Y.J."/>
            <person name="Cho A."/>
            <person name="Mun J.H."/>
        </authorList>
    </citation>
    <scope>NUCLEOTIDE SEQUENCE [LARGE SCALE GENOMIC DNA]</scope>
    <source>
        <strain evidence="2">cv. WK10039</strain>
    </source>
</reference>
<dbReference type="AlphaFoldDB" id="A0A6J0M8C0"/>
<feature type="compositionally biased region" description="Low complexity" evidence="1">
    <location>
        <begin position="398"/>
        <end position="439"/>
    </location>
</feature>